<keyword evidence="2" id="KW-0560">Oxidoreductase</keyword>
<comment type="similarity">
    <text evidence="1">Belongs to the LDH2/MDH2 oxidoreductase family.</text>
</comment>
<keyword evidence="4" id="KW-1185">Reference proteome</keyword>
<evidence type="ECO:0000256" key="2">
    <source>
        <dbReference type="ARBA" id="ARBA00023002"/>
    </source>
</evidence>
<accession>A0ABT8SH99</accession>
<evidence type="ECO:0000313" key="4">
    <source>
        <dbReference type="Proteomes" id="UP001169027"/>
    </source>
</evidence>
<reference evidence="3" key="1">
    <citation type="submission" date="2023-06" db="EMBL/GenBank/DDBJ databases">
        <authorList>
            <person name="Jiang Y."/>
            <person name="Liu Q."/>
        </authorList>
    </citation>
    <scope>NUCLEOTIDE SEQUENCE</scope>
    <source>
        <strain evidence="3">CGMCC 1.12090</strain>
    </source>
</reference>
<sequence length="341" mass="35507">MKISEQGAFDLASRLLEAHGAPPEHAALQARALVEAELKGHPSHGLLRLPRLLARIDRGLLAPGATGLHHWTASARLDVEGEDGFGPVVAMTAIRQLEQRVSQTGIAVAAVRNSNHLGMLAWYVEQVAAGGRIGIAMSSSEALVHPHGGTRALLGTNPIAIAVPTAGSPLVLDLATSIVSMGKIHHHAAMGQPIPEGWALDASGQPTTDPVQARAGALTPFGAAKGYGLGIAIELWVAAMAGSALAPDVRGTLDADAVCNKGDVLIVIEPADSPDLLARLADYLDVIRASPSADARSPVRVPGDLAQQRRSEALMRGFDLDPALWAELQALDRSTSLNLEG</sequence>
<dbReference type="InterPro" id="IPR043144">
    <property type="entry name" value="Mal/L-sulf/L-lact_DH-like_ah"/>
</dbReference>
<dbReference type="Pfam" id="PF02615">
    <property type="entry name" value="Ldh_2"/>
    <property type="match status" value="1"/>
</dbReference>
<comment type="caution">
    <text evidence="3">The sequence shown here is derived from an EMBL/GenBank/DDBJ whole genome shotgun (WGS) entry which is preliminary data.</text>
</comment>
<dbReference type="RefSeq" id="WP_301815774.1">
    <property type="nucleotide sequence ID" value="NZ_JAUJZH010000039.1"/>
</dbReference>
<name>A0ABT8SH99_9BURK</name>
<dbReference type="PANTHER" id="PTHR11091:SF0">
    <property type="entry name" value="MALATE DEHYDROGENASE"/>
    <property type="match status" value="1"/>
</dbReference>
<dbReference type="InterPro" id="IPR043143">
    <property type="entry name" value="Mal/L-sulf/L-lact_DH-like_NADP"/>
</dbReference>
<dbReference type="InterPro" id="IPR036111">
    <property type="entry name" value="Mal/L-sulfo/L-lacto_DH-like_sf"/>
</dbReference>
<dbReference type="Gene3D" id="3.30.60.50">
    <property type="entry name" value="Hypothetical oxidoreductase yiak, domain 3"/>
    <property type="match status" value="1"/>
</dbReference>
<proteinExistence type="inferred from homology"/>
<evidence type="ECO:0000313" key="3">
    <source>
        <dbReference type="EMBL" id="MDO1537382.1"/>
    </source>
</evidence>
<gene>
    <name evidence="3" type="ORF">Q2T77_34540</name>
</gene>
<evidence type="ECO:0000256" key="1">
    <source>
        <dbReference type="ARBA" id="ARBA00006056"/>
    </source>
</evidence>
<dbReference type="InterPro" id="IPR003767">
    <property type="entry name" value="Malate/L-lactate_DH-like"/>
</dbReference>
<dbReference type="Gene3D" id="3.30.1370.60">
    <property type="entry name" value="Hypothetical oxidoreductase yiak, domain 2"/>
    <property type="match status" value="1"/>
</dbReference>
<dbReference type="Gene3D" id="1.10.1530.10">
    <property type="match status" value="1"/>
</dbReference>
<dbReference type="EMBL" id="JAUKVY010000039">
    <property type="protein sequence ID" value="MDO1537382.1"/>
    <property type="molecule type" value="Genomic_DNA"/>
</dbReference>
<dbReference type="PANTHER" id="PTHR11091">
    <property type="entry name" value="OXIDOREDUCTASE-RELATED"/>
    <property type="match status" value="1"/>
</dbReference>
<protein>
    <submittedName>
        <fullName evidence="3">Ldh family oxidoreductase</fullName>
    </submittedName>
</protein>
<dbReference type="SUPFAM" id="SSF89733">
    <property type="entry name" value="L-sulfolactate dehydrogenase-like"/>
    <property type="match status" value="1"/>
</dbReference>
<dbReference type="Proteomes" id="UP001169027">
    <property type="component" value="Unassembled WGS sequence"/>
</dbReference>
<organism evidence="3 4">
    <name type="scientific">Variovorax ginsengisoli</name>
    <dbReference type="NCBI Taxonomy" id="363844"/>
    <lineage>
        <taxon>Bacteria</taxon>
        <taxon>Pseudomonadati</taxon>
        <taxon>Pseudomonadota</taxon>
        <taxon>Betaproteobacteria</taxon>
        <taxon>Burkholderiales</taxon>
        <taxon>Comamonadaceae</taxon>
        <taxon>Variovorax</taxon>
    </lineage>
</organism>